<comment type="caution">
    <text evidence="1">The sequence shown here is derived from an EMBL/GenBank/DDBJ whole genome shotgun (WGS) entry which is preliminary data.</text>
</comment>
<dbReference type="Proteomes" id="UP000827976">
    <property type="component" value="Chromosome 2"/>
</dbReference>
<keyword evidence="2" id="KW-1185">Reference proteome</keyword>
<evidence type="ECO:0000313" key="2">
    <source>
        <dbReference type="Proteomes" id="UP000827976"/>
    </source>
</evidence>
<organism evidence="1 2">
    <name type="scientific">Dioscorea alata</name>
    <name type="common">Purple yam</name>
    <dbReference type="NCBI Taxonomy" id="55571"/>
    <lineage>
        <taxon>Eukaryota</taxon>
        <taxon>Viridiplantae</taxon>
        <taxon>Streptophyta</taxon>
        <taxon>Embryophyta</taxon>
        <taxon>Tracheophyta</taxon>
        <taxon>Spermatophyta</taxon>
        <taxon>Magnoliopsida</taxon>
        <taxon>Liliopsida</taxon>
        <taxon>Dioscoreales</taxon>
        <taxon>Dioscoreaceae</taxon>
        <taxon>Dioscorea</taxon>
    </lineage>
</organism>
<sequence length="77" mass="8604">MKLFATLVLLVILMSSAIAARNVNKQNIYIEDGSTISGRHLFETSPAEIGIDARINGKQETGTHFYDRMPMPRPKMP</sequence>
<gene>
    <name evidence="1" type="ORF">IHE45_02G043400</name>
</gene>
<accession>A0ACB7WQ76</accession>
<dbReference type="EMBL" id="CM037012">
    <property type="protein sequence ID" value="KAH7690384.1"/>
    <property type="molecule type" value="Genomic_DNA"/>
</dbReference>
<evidence type="ECO:0000313" key="1">
    <source>
        <dbReference type="EMBL" id="KAH7690384.1"/>
    </source>
</evidence>
<proteinExistence type="predicted"/>
<reference evidence="2" key="1">
    <citation type="journal article" date="2022" name="Nat. Commun.">
        <title>Chromosome evolution and the genetic basis of agronomically important traits in greater yam.</title>
        <authorList>
            <person name="Bredeson J.V."/>
            <person name="Lyons J.B."/>
            <person name="Oniyinde I.O."/>
            <person name="Okereke N.R."/>
            <person name="Kolade O."/>
            <person name="Nnabue I."/>
            <person name="Nwadili C.O."/>
            <person name="Hribova E."/>
            <person name="Parker M."/>
            <person name="Nwogha J."/>
            <person name="Shu S."/>
            <person name="Carlson J."/>
            <person name="Kariba R."/>
            <person name="Muthemba S."/>
            <person name="Knop K."/>
            <person name="Barton G.J."/>
            <person name="Sherwood A.V."/>
            <person name="Lopez-Montes A."/>
            <person name="Asiedu R."/>
            <person name="Jamnadass R."/>
            <person name="Muchugi A."/>
            <person name="Goodstein D."/>
            <person name="Egesi C.N."/>
            <person name="Featherston J."/>
            <person name="Asfaw A."/>
            <person name="Simpson G.G."/>
            <person name="Dolezel J."/>
            <person name="Hendre P.S."/>
            <person name="Van Deynze A."/>
            <person name="Kumar P.L."/>
            <person name="Obidiegwu J.E."/>
            <person name="Bhattacharjee R."/>
            <person name="Rokhsar D.S."/>
        </authorList>
    </citation>
    <scope>NUCLEOTIDE SEQUENCE [LARGE SCALE GENOMIC DNA]</scope>
    <source>
        <strain evidence="2">cv. TDa95/00328</strain>
    </source>
</reference>
<protein>
    <submittedName>
        <fullName evidence="1">Uncharacterized protein</fullName>
    </submittedName>
</protein>
<name>A0ACB7WQ76_DIOAL</name>